<dbReference type="CDD" id="cd04301">
    <property type="entry name" value="NAT_SF"/>
    <property type="match status" value="1"/>
</dbReference>
<dbReference type="Gene3D" id="3.40.630.30">
    <property type="match status" value="1"/>
</dbReference>
<dbReference type="InterPro" id="IPR016181">
    <property type="entry name" value="Acyl_CoA_acyltransferase"/>
</dbReference>
<keyword evidence="1 4" id="KW-0808">Transferase</keyword>
<dbReference type="PROSITE" id="PS51186">
    <property type="entry name" value="GNAT"/>
    <property type="match status" value="2"/>
</dbReference>
<evidence type="ECO:0000256" key="4">
    <source>
        <dbReference type="HAMAP-Rule" id="MF_01698"/>
    </source>
</evidence>
<feature type="binding site" evidence="4">
    <location>
        <position position="211"/>
    </location>
    <ligand>
        <name>1D-myo-inositol 2-(L-cysteinylamino)-2-deoxy-alpha-D-glucopyranoside</name>
        <dbReference type="ChEBI" id="CHEBI:58887"/>
    </ligand>
</feature>
<evidence type="ECO:0000256" key="3">
    <source>
        <dbReference type="ARBA" id="ARBA00023315"/>
    </source>
</evidence>
<dbReference type="NCBIfam" id="TIGR03448">
    <property type="entry name" value="mycothiol_MshD"/>
    <property type="match status" value="1"/>
</dbReference>
<accession>A0ABS7RKD6</accession>
<feature type="binding site" evidence="4">
    <location>
        <position position="170"/>
    </location>
    <ligand>
        <name>1D-myo-inositol 2-(L-cysteinylamino)-2-deoxy-alpha-D-glucopyranoside</name>
        <dbReference type="ChEBI" id="CHEBI:58887"/>
    </ligand>
</feature>
<organism evidence="6 7">
    <name type="scientific">Nocardioides jiangsuensis</name>
    <dbReference type="NCBI Taxonomy" id="2866161"/>
    <lineage>
        <taxon>Bacteria</taxon>
        <taxon>Bacillati</taxon>
        <taxon>Actinomycetota</taxon>
        <taxon>Actinomycetes</taxon>
        <taxon>Propionibacteriales</taxon>
        <taxon>Nocardioidaceae</taxon>
        <taxon>Nocardioides</taxon>
    </lineage>
</organism>
<feature type="binding site" evidence="4">
    <location>
        <begin position="235"/>
        <end position="241"/>
    </location>
    <ligand>
        <name>acetyl-CoA</name>
        <dbReference type="ChEBI" id="CHEBI:57288"/>
        <label>2</label>
    </ligand>
</feature>
<dbReference type="EMBL" id="JAIEZQ010000002">
    <property type="protein sequence ID" value="MBY9074952.1"/>
    <property type="molecule type" value="Genomic_DNA"/>
</dbReference>
<feature type="binding site" evidence="4">
    <location>
        <begin position="66"/>
        <end position="68"/>
    </location>
    <ligand>
        <name>acetyl-CoA</name>
        <dbReference type="ChEBI" id="CHEBI:57288"/>
        <label>1</label>
    </ligand>
</feature>
<name>A0ABS7RKD6_9ACTN</name>
<feature type="binding site" evidence="4">
    <location>
        <begin position="267"/>
        <end position="272"/>
    </location>
    <ligand>
        <name>acetyl-CoA</name>
        <dbReference type="ChEBI" id="CHEBI:57288"/>
        <label>2</label>
    </ligand>
</feature>
<dbReference type="Pfam" id="PF00583">
    <property type="entry name" value="Acetyltransf_1"/>
    <property type="match status" value="2"/>
</dbReference>
<feature type="binding site" evidence="4">
    <location>
        <position position="224"/>
    </location>
    <ligand>
        <name>1D-myo-inositol 2-(L-cysteinylamino)-2-deoxy-alpha-D-glucopyranoside</name>
        <dbReference type="ChEBI" id="CHEBI:58887"/>
    </ligand>
</feature>
<protein>
    <recommendedName>
        <fullName evidence="4">Mycothiol acetyltransferase</fullName>
        <shortName evidence="4">MSH acetyltransferase</shortName>
        <ecNumber evidence="4">2.3.1.189</ecNumber>
    </recommendedName>
    <alternativeName>
        <fullName evidence="4">Mycothiol synthase</fullName>
    </alternativeName>
</protein>
<evidence type="ECO:0000259" key="5">
    <source>
        <dbReference type="PROSITE" id="PS51186"/>
    </source>
</evidence>
<proteinExistence type="inferred from homology"/>
<comment type="subunit">
    <text evidence="4">Monomer.</text>
</comment>
<evidence type="ECO:0000256" key="2">
    <source>
        <dbReference type="ARBA" id="ARBA00022737"/>
    </source>
</evidence>
<sequence length="296" mass="31238">MRGVVDRSAAADPRSPLNEAALLALRHDGLAAATLWTAEDPAGEVVGFALADRPADVQGETVEVNLVVAPEARGAGVGRRLAETVLEAFPASALSAWSHTNHPAAARLAGSLGFARVRDLWVMRRSLSDDAAPLPAVVTPAGVVVRTFEPGRDEDAFIALNATAFADHPEQGQMTRADLEQREAEAWFDPAGFFLAEAEGTGELLGYHWTKTHAAEDGAAAYGEVYVVGVSPAAQGLGLGSLLTLTGLHHLRGRGLGEVILYVEADNAPAVKVYSRLGFTHAEEDTDVMYRRSAPA</sequence>
<comment type="catalytic activity">
    <reaction evidence="4">
        <text>1D-myo-inositol 2-(L-cysteinylamino)-2-deoxy-alpha-D-glucopyranoside + acetyl-CoA = mycothiol + CoA + H(+)</text>
        <dbReference type="Rhea" id="RHEA:26172"/>
        <dbReference type="ChEBI" id="CHEBI:15378"/>
        <dbReference type="ChEBI" id="CHEBI:16768"/>
        <dbReference type="ChEBI" id="CHEBI:57287"/>
        <dbReference type="ChEBI" id="CHEBI:57288"/>
        <dbReference type="ChEBI" id="CHEBI:58887"/>
        <dbReference type="EC" id="2.3.1.189"/>
    </reaction>
</comment>
<feature type="binding site" evidence="4">
    <location>
        <position position="19"/>
    </location>
    <ligand>
        <name>1D-myo-inositol 2-(L-cysteinylamino)-2-deoxy-alpha-D-glucopyranoside</name>
        <dbReference type="ChEBI" id="CHEBI:58887"/>
    </ligand>
</feature>
<dbReference type="InterPro" id="IPR017813">
    <property type="entry name" value="Mycothiol_AcTrfase"/>
</dbReference>
<feature type="domain" description="N-acetyltransferase" evidence="5">
    <location>
        <begin position="1"/>
        <end position="128"/>
    </location>
</feature>
<feature type="binding site" evidence="4">
    <location>
        <begin position="228"/>
        <end position="230"/>
    </location>
    <ligand>
        <name>acetyl-CoA</name>
        <dbReference type="ChEBI" id="CHEBI:57288"/>
        <label>2</label>
    </ligand>
</feature>
<comment type="caution">
    <text evidence="6">The sequence shown here is derived from an EMBL/GenBank/DDBJ whole genome shotgun (WGS) entry which is preliminary data.</text>
</comment>
<dbReference type="HAMAP" id="MF_01698">
    <property type="entry name" value="MshD"/>
    <property type="match status" value="1"/>
</dbReference>
<evidence type="ECO:0000313" key="6">
    <source>
        <dbReference type="EMBL" id="MBY9074952.1"/>
    </source>
</evidence>
<gene>
    <name evidence="4 6" type="primary">mshD</name>
    <name evidence="6" type="ORF">K1X13_08995</name>
</gene>
<dbReference type="PIRSF" id="PIRSF021524">
    <property type="entry name" value="MSH_acetyltransferase"/>
    <property type="match status" value="1"/>
</dbReference>
<dbReference type="SUPFAM" id="SSF55729">
    <property type="entry name" value="Acyl-CoA N-acyltransferases (Nat)"/>
    <property type="match status" value="1"/>
</dbReference>
<keyword evidence="7" id="KW-1185">Reference proteome</keyword>
<evidence type="ECO:0000256" key="1">
    <source>
        <dbReference type="ARBA" id="ARBA00022679"/>
    </source>
</evidence>
<comment type="similarity">
    <text evidence="4">Belongs to the acetyltransferase family. MshD subfamily.</text>
</comment>
<dbReference type="PANTHER" id="PTHR43877">
    <property type="entry name" value="AMINOALKYLPHOSPHONATE N-ACETYLTRANSFERASE-RELATED-RELATED"/>
    <property type="match status" value="1"/>
</dbReference>
<keyword evidence="2 4" id="KW-0677">Repeat</keyword>
<comment type="function">
    <text evidence="4">Catalyzes the transfer of acetyl from acetyl-CoA to desacetylmycothiol (Cys-GlcN-Ins) to form mycothiol.</text>
</comment>
<dbReference type="Proteomes" id="UP000754710">
    <property type="component" value="Unassembled WGS sequence"/>
</dbReference>
<dbReference type="InterPro" id="IPR000182">
    <property type="entry name" value="GNAT_dom"/>
</dbReference>
<reference evidence="6 7" key="1">
    <citation type="submission" date="2021-08" db="EMBL/GenBank/DDBJ databases">
        <title>Nocardioides bacterium WL0053 sp. nov., isolated from the sediment.</title>
        <authorList>
            <person name="Wang L."/>
            <person name="Zhang D."/>
            <person name="Zhang A."/>
        </authorList>
    </citation>
    <scope>NUCLEOTIDE SEQUENCE [LARGE SCALE GENOMIC DNA]</scope>
    <source>
        <strain evidence="6 7">WL0053</strain>
    </source>
</reference>
<evidence type="ECO:0000313" key="7">
    <source>
        <dbReference type="Proteomes" id="UP000754710"/>
    </source>
</evidence>
<dbReference type="EC" id="2.3.1.189" evidence="4"/>
<feature type="domain" description="N-acetyltransferase" evidence="5">
    <location>
        <begin position="143"/>
        <end position="296"/>
    </location>
</feature>
<comment type="caution">
    <text evidence="4">Lacks conserved residue(s) required for the propagation of feature annotation.</text>
</comment>
<feature type="binding site" evidence="4">
    <location>
        <position position="262"/>
    </location>
    <ligand>
        <name>1D-myo-inositol 2-(L-cysteinylamino)-2-deoxy-alpha-D-glucopyranoside</name>
        <dbReference type="ChEBI" id="CHEBI:58887"/>
    </ligand>
</feature>
<keyword evidence="3 4" id="KW-0012">Acyltransferase</keyword>
<dbReference type="GO" id="GO:0035447">
    <property type="term" value="F:mycothiol synthase activity"/>
    <property type="evidence" value="ECO:0007669"/>
    <property type="project" value="UniProtKB-EC"/>
</dbReference>
<dbReference type="InterPro" id="IPR050832">
    <property type="entry name" value="Bact_Acetyltransf"/>
</dbReference>